<keyword evidence="6" id="KW-0694">RNA-binding</keyword>
<dbReference type="PANTHER" id="PTHR43052:SF1">
    <property type="entry name" value="TRNA-5-TAURINOMETHYLURIDINE 2-SULFURTRANSFERASE"/>
    <property type="match status" value="1"/>
</dbReference>
<evidence type="ECO:0000256" key="3">
    <source>
        <dbReference type="ARBA" id="ARBA00022694"/>
    </source>
</evidence>
<protein>
    <recommendedName>
        <fullName evidence="9">tRNA-specific 2-thiouridylase MnmA-like C-terminal domain-containing protein</fullName>
    </recommendedName>
</protein>
<dbReference type="EMBL" id="PGGS01000443">
    <property type="protein sequence ID" value="PNH03931.1"/>
    <property type="molecule type" value="Genomic_DNA"/>
</dbReference>
<evidence type="ECO:0000256" key="5">
    <source>
        <dbReference type="ARBA" id="ARBA00022840"/>
    </source>
</evidence>
<dbReference type="GO" id="GO:0008033">
    <property type="term" value="P:tRNA processing"/>
    <property type="evidence" value="ECO:0007669"/>
    <property type="project" value="UniProtKB-KW"/>
</dbReference>
<reference evidence="10 11" key="1">
    <citation type="journal article" date="2017" name="Mol. Biol. Evol.">
        <title>The 4-celled Tetrabaena socialis nuclear genome reveals the essential components for genetic control of cell number at the origin of multicellularity in the volvocine lineage.</title>
        <authorList>
            <person name="Featherston J."/>
            <person name="Arakaki Y."/>
            <person name="Hanschen E.R."/>
            <person name="Ferris P.J."/>
            <person name="Michod R.E."/>
            <person name="Olson B.J.S.C."/>
            <person name="Nozaki H."/>
            <person name="Durand P.M."/>
        </authorList>
    </citation>
    <scope>NUCLEOTIDE SEQUENCE [LARGE SCALE GENOMIC DNA]</scope>
    <source>
        <strain evidence="10 11">NIES-571</strain>
    </source>
</reference>
<keyword evidence="2" id="KW-0808">Transferase</keyword>
<keyword evidence="1" id="KW-0820">tRNA-binding</keyword>
<dbReference type="AlphaFoldDB" id="A0A2J7ZUI1"/>
<dbReference type="Gene3D" id="2.40.30.10">
    <property type="entry name" value="Translation factors"/>
    <property type="match status" value="1"/>
</dbReference>
<keyword evidence="11" id="KW-1185">Reference proteome</keyword>
<keyword evidence="3" id="KW-0819">tRNA processing</keyword>
<evidence type="ECO:0000256" key="6">
    <source>
        <dbReference type="ARBA" id="ARBA00022884"/>
    </source>
</evidence>
<dbReference type="PANTHER" id="PTHR43052">
    <property type="match status" value="1"/>
</dbReference>
<feature type="compositionally biased region" description="Polar residues" evidence="8">
    <location>
        <begin position="17"/>
        <end position="35"/>
    </location>
</feature>
<sequence length="158" mass="16960">MAVRELHTRRMLARYSTELNEPADQTSSGSRSGVNTAEIPYYDGTQQRNAFTCGPFNWLDPNPHPPARPDPRDGAPPLLVKVRHGPNLYGCTLRLHDEHGDGSYGSDSYGTVVLEADDQGLAEGQYAVFYQGGRCLGSAVIQGPAAEGEAEGQGQEAG</sequence>
<accession>A0A2J7ZUI1</accession>
<keyword evidence="7" id="KW-1015">Disulfide bond</keyword>
<gene>
    <name evidence="10" type="ORF">TSOC_009963</name>
</gene>
<evidence type="ECO:0000259" key="9">
    <source>
        <dbReference type="Pfam" id="PF20258"/>
    </source>
</evidence>
<dbReference type="GO" id="GO:0000049">
    <property type="term" value="F:tRNA binding"/>
    <property type="evidence" value="ECO:0007669"/>
    <property type="project" value="UniProtKB-KW"/>
</dbReference>
<evidence type="ECO:0000313" key="10">
    <source>
        <dbReference type="EMBL" id="PNH03931.1"/>
    </source>
</evidence>
<feature type="domain" description="tRNA-specific 2-thiouridylase MnmA-like C-terminal" evidence="9">
    <location>
        <begin position="50"/>
        <end position="141"/>
    </location>
</feature>
<evidence type="ECO:0000256" key="2">
    <source>
        <dbReference type="ARBA" id="ARBA00022679"/>
    </source>
</evidence>
<dbReference type="Proteomes" id="UP000236333">
    <property type="component" value="Unassembled WGS sequence"/>
</dbReference>
<dbReference type="GO" id="GO:0016740">
    <property type="term" value="F:transferase activity"/>
    <property type="evidence" value="ECO:0007669"/>
    <property type="project" value="UniProtKB-KW"/>
</dbReference>
<organism evidence="10 11">
    <name type="scientific">Tetrabaena socialis</name>
    <dbReference type="NCBI Taxonomy" id="47790"/>
    <lineage>
        <taxon>Eukaryota</taxon>
        <taxon>Viridiplantae</taxon>
        <taxon>Chlorophyta</taxon>
        <taxon>core chlorophytes</taxon>
        <taxon>Chlorophyceae</taxon>
        <taxon>CS clade</taxon>
        <taxon>Chlamydomonadales</taxon>
        <taxon>Tetrabaenaceae</taxon>
        <taxon>Tetrabaena</taxon>
    </lineage>
</organism>
<feature type="region of interest" description="Disordered" evidence="8">
    <location>
        <begin position="53"/>
        <end position="77"/>
    </location>
</feature>
<evidence type="ECO:0000313" key="11">
    <source>
        <dbReference type="Proteomes" id="UP000236333"/>
    </source>
</evidence>
<name>A0A2J7ZUI1_9CHLO</name>
<dbReference type="InterPro" id="IPR046885">
    <property type="entry name" value="MnmA-like_C"/>
</dbReference>
<dbReference type="InterPro" id="IPR051305">
    <property type="entry name" value="tRNA_2-thiouridylase_MnmA"/>
</dbReference>
<evidence type="ECO:0000256" key="1">
    <source>
        <dbReference type="ARBA" id="ARBA00022555"/>
    </source>
</evidence>
<evidence type="ECO:0000256" key="8">
    <source>
        <dbReference type="SAM" id="MobiDB-lite"/>
    </source>
</evidence>
<evidence type="ECO:0000256" key="4">
    <source>
        <dbReference type="ARBA" id="ARBA00022741"/>
    </source>
</evidence>
<evidence type="ECO:0000256" key="7">
    <source>
        <dbReference type="ARBA" id="ARBA00023157"/>
    </source>
</evidence>
<proteinExistence type="predicted"/>
<dbReference type="Pfam" id="PF20258">
    <property type="entry name" value="tRNA_Me_trans_C"/>
    <property type="match status" value="1"/>
</dbReference>
<dbReference type="GO" id="GO:0005524">
    <property type="term" value="F:ATP binding"/>
    <property type="evidence" value="ECO:0007669"/>
    <property type="project" value="UniProtKB-KW"/>
</dbReference>
<dbReference type="OrthoDB" id="3685at2759"/>
<feature type="region of interest" description="Disordered" evidence="8">
    <location>
        <begin position="15"/>
        <end position="37"/>
    </location>
</feature>
<comment type="caution">
    <text evidence="10">The sequence shown here is derived from an EMBL/GenBank/DDBJ whole genome shotgun (WGS) entry which is preliminary data.</text>
</comment>
<keyword evidence="5" id="KW-0067">ATP-binding</keyword>
<keyword evidence="4" id="KW-0547">Nucleotide-binding</keyword>